<comment type="caution">
    <text evidence="1">The sequence shown here is derived from an EMBL/GenBank/DDBJ whole genome shotgun (WGS) entry which is preliminary data.</text>
</comment>
<dbReference type="EMBL" id="AQRA01000007">
    <property type="protein sequence ID" value="EZH72885.1"/>
    <property type="molecule type" value="Genomic_DNA"/>
</dbReference>
<evidence type="ECO:0000313" key="1">
    <source>
        <dbReference type="EMBL" id="EZH72885.1"/>
    </source>
</evidence>
<dbReference type="Proteomes" id="UP000023541">
    <property type="component" value="Unassembled WGS sequence"/>
</dbReference>
<protein>
    <submittedName>
        <fullName evidence="1">Uncharacterized protein</fullName>
    </submittedName>
</protein>
<sequence length="155" mass="17618">MKLNEHLFLVIDSKRNDYQSIHIGILQDFVIACKFKFHSETAFEITHGKIILINKGETPEEYHLEKSIGTQITHGKPTVPGKIELEILTNPLKDPNTQYSSPKQSTYVKKTGAILKPENIIDITIPNTFSITRKNGEKETIVIDLGNHICKFYVI</sequence>
<keyword evidence="2" id="KW-1185">Reference proteome</keyword>
<dbReference type="AlphaFoldDB" id="A0A023BSB8"/>
<reference evidence="1 2" key="1">
    <citation type="submission" date="2014-04" db="EMBL/GenBank/DDBJ databases">
        <title>Aquimarina sp. 22II-S11-z7 Genome Sequencing.</title>
        <authorList>
            <person name="Lai Q."/>
        </authorList>
    </citation>
    <scope>NUCLEOTIDE SEQUENCE [LARGE SCALE GENOMIC DNA]</scope>
    <source>
        <strain evidence="1 2">22II-S11-z7</strain>
    </source>
</reference>
<dbReference type="RefSeq" id="WP_034244343.1">
    <property type="nucleotide sequence ID" value="NZ_AQRA01000007.1"/>
</dbReference>
<dbReference type="OrthoDB" id="9826163at2"/>
<organism evidence="1 2">
    <name type="scientific">Aquimarina atlantica</name>
    <dbReference type="NCBI Taxonomy" id="1317122"/>
    <lineage>
        <taxon>Bacteria</taxon>
        <taxon>Pseudomonadati</taxon>
        <taxon>Bacteroidota</taxon>
        <taxon>Flavobacteriia</taxon>
        <taxon>Flavobacteriales</taxon>
        <taxon>Flavobacteriaceae</taxon>
        <taxon>Aquimarina</taxon>
    </lineage>
</organism>
<accession>A0A023BSB8</accession>
<gene>
    <name evidence="1" type="ORF">ATO12_22415</name>
</gene>
<proteinExistence type="predicted"/>
<evidence type="ECO:0000313" key="2">
    <source>
        <dbReference type="Proteomes" id="UP000023541"/>
    </source>
</evidence>
<name>A0A023BSB8_9FLAO</name>
<dbReference type="STRING" id="1317122.ATO12_22415"/>